<reference evidence="2 3" key="2">
    <citation type="submission" date="2018-11" db="EMBL/GenBank/DDBJ databases">
        <authorList>
            <consortium name="Pathogen Informatics"/>
        </authorList>
    </citation>
    <scope>NUCLEOTIDE SEQUENCE [LARGE SCALE GENOMIC DNA]</scope>
</reference>
<reference evidence="4" key="1">
    <citation type="submission" date="2016-06" db="UniProtKB">
        <authorList>
            <consortium name="WormBaseParasite"/>
        </authorList>
    </citation>
    <scope>IDENTIFICATION</scope>
</reference>
<keyword evidence="3" id="KW-1185">Reference proteome</keyword>
<feature type="compositionally biased region" description="Polar residues" evidence="1">
    <location>
        <begin position="14"/>
        <end position="37"/>
    </location>
</feature>
<dbReference type="AlphaFoldDB" id="A0A183I3S7"/>
<evidence type="ECO:0000256" key="1">
    <source>
        <dbReference type="SAM" id="MobiDB-lite"/>
    </source>
</evidence>
<dbReference type="Proteomes" id="UP000267606">
    <property type="component" value="Unassembled WGS sequence"/>
</dbReference>
<feature type="region of interest" description="Disordered" evidence="1">
    <location>
        <begin position="1"/>
        <end position="37"/>
    </location>
</feature>
<accession>A0A183I3S7</accession>
<gene>
    <name evidence="2" type="ORF">OFLC_LOCUS14389</name>
</gene>
<evidence type="ECO:0000313" key="3">
    <source>
        <dbReference type="Proteomes" id="UP000267606"/>
    </source>
</evidence>
<proteinExistence type="predicted"/>
<organism evidence="4">
    <name type="scientific">Onchocerca flexuosa</name>
    <dbReference type="NCBI Taxonomy" id="387005"/>
    <lineage>
        <taxon>Eukaryota</taxon>
        <taxon>Metazoa</taxon>
        <taxon>Ecdysozoa</taxon>
        <taxon>Nematoda</taxon>
        <taxon>Chromadorea</taxon>
        <taxon>Rhabditida</taxon>
        <taxon>Spirurina</taxon>
        <taxon>Spiruromorpha</taxon>
        <taxon>Filarioidea</taxon>
        <taxon>Onchocercidae</taxon>
        <taxon>Onchocerca</taxon>
    </lineage>
</organism>
<dbReference type="WBParaSite" id="OFLC_0001439701-mRNA-1">
    <property type="protein sequence ID" value="OFLC_0001439701-mRNA-1"/>
    <property type="gene ID" value="OFLC_0001439701"/>
</dbReference>
<evidence type="ECO:0000313" key="2">
    <source>
        <dbReference type="EMBL" id="VDP16838.1"/>
    </source>
</evidence>
<evidence type="ECO:0000313" key="4">
    <source>
        <dbReference type="WBParaSite" id="OFLC_0001439701-mRNA-1"/>
    </source>
</evidence>
<protein>
    <submittedName>
        <fullName evidence="2 4">Uncharacterized protein</fullName>
    </submittedName>
</protein>
<dbReference type="EMBL" id="UZAJ01040816">
    <property type="protein sequence ID" value="VDP16838.1"/>
    <property type="molecule type" value="Genomic_DNA"/>
</dbReference>
<sequence>MLSRTNRPRELRITPTSSSSLMIRTTDNTANDTPSKHTSCIYPTSFRVHGTSGNSTPANVGANTSVVVDELVPMNSTSNSRKVR</sequence>
<name>A0A183I3S7_9BILA</name>